<keyword evidence="2" id="KW-1185">Reference proteome</keyword>
<gene>
    <name evidence="1" type="ORF">TNIN_259921</name>
</gene>
<name>A0A8X6WXJ6_9ARAC</name>
<dbReference type="EMBL" id="BMAV01003492">
    <property type="protein sequence ID" value="GFY43133.1"/>
    <property type="molecule type" value="Genomic_DNA"/>
</dbReference>
<sequence length="107" mass="12312">MAWRGRYGESEYLSLQIVSPSDLCLKEVSFSGCGEQGEIGPLCYAVRFTKPLIQYHTMEKWILEIRMKGSRRKKCISFRNPYFSFLFARYKGDVLQIVLGETSTRGG</sequence>
<evidence type="ECO:0000313" key="2">
    <source>
        <dbReference type="Proteomes" id="UP000886998"/>
    </source>
</evidence>
<dbReference type="Proteomes" id="UP000886998">
    <property type="component" value="Unassembled WGS sequence"/>
</dbReference>
<organism evidence="1 2">
    <name type="scientific">Trichonephila inaurata madagascariensis</name>
    <dbReference type="NCBI Taxonomy" id="2747483"/>
    <lineage>
        <taxon>Eukaryota</taxon>
        <taxon>Metazoa</taxon>
        <taxon>Ecdysozoa</taxon>
        <taxon>Arthropoda</taxon>
        <taxon>Chelicerata</taxon>
        <taxon>Arachnida</taxon>
        <taxon>Araneae</taxon>
        <taxon>Araneomorphae</taxon>
        <taxon>Entelegynae</taxon>
        <taxon>Araneoidea</taxon>
        <taxon>Nephilidae</taxon>
        <taxon>Trichonephila</taxon>
        <taxon>Trichonephila inaurata</taxon>
    </lineage>
</organism>
<protein>
    <submittedName>
        <fullName evidence="1">Uncharacterized protein</fullName>
    </submittedName>
</protein>
<evidence type="ECO:0000313" key="1">
    <source>
        <dbReference type="EMBL" id="GFY43133.1"/>
    </source>
</evidence>
<reference evidence="1" key="1">
    <citation type="submission" date="2020-08" db="EMBL/GenBank/DDBJ databases">
        <title>Multicomponent nature underlies the extraordinary mechanical properties of spider dragline silk.</title>
        <authorList>
            <person name="Kono N."/>
            <person name="Nakamura H."/>
            <person name="Mori M."/>
            <person name="Yoshida Y."/>
            <person name="Ohtoshi R."/>
            <person name="Malay A.D."/>
            <person name="Moran D.A.P."/>
            <person name="Tomita M."/>
            <person name="Numata K."/>
            <person name="Arakawa K."/>
        </authorList>
    </citation>
    <scope>NUCLEOTIDE SEQUENCE</scope>
</reference>
<comment type="caution">
    <text evidence="1">The sequence shown here is derived from an EMBL/GenBank/DDBJ whole genome shotgun (WGS) entry which is preliminary data.</text>
</comment>
<proteinExistence type="predicted"/>
<accession>A0A8X6WXJ6</accession>
<dbReference type="AlphaFoldDB" id="A0A8X6WXJ6"/>